<dbReference type="InterPro" id="IPR046357">
    <property type="entry name" value="PPIase_dom_sf"/>
</dbReference>
<protein>
    <recommendedName>
        <fullName evidence="1">peptidylprolyl isomerase</fullName>
        <ecNumber evidence="1">5.2.1.8</ecNumber>
    </recommendedName>
</protein>
<dbReference type="EMBL" id="HBGR01004326">
    <property type="protein sequence ID" value="CAD9373898.1"/>
    <property type="molecule type" value="Transcribed_RNA"/>
</dbReference>
<feature type="region of interest" description="Disordered" evidence="2">
    <location>
        <begin position="1"/>
        <end position="22"/>
    </location>
</feature>
<evidence type="ECO:0000256" key="1">
    <source>
        <dbReference type="PROSITE-ProRule" id="PRU00277"/>
    </source>
</evidence>
<dbReference type="EC" id="5.2.1.8" evidence="1"/>
<sequence length="293" mass="30799">MSTRAAGMGSAMRARATHPRGLLLANNSPRALKAIRTPPSCAANCGGLPRWANTKRLATKTRASGEGSAANEDDDEPSLEQLVLEQQQQKTQKKTARRKADSTDAIATFLTRRFGIAGGIAWLGVLTFGVVSEQLKTRRENFLEKTGTVDVSDAEEVALDSGVKYKDLRLGGGVGNAGQPRYPERGDIISCKVSVWLADGAGSGTDAKGTFVDDNGGKLVAFLFARRPLRGALTEGLEAAVASMRAGGRRRVFVPASLAFGNNGAAFPSGGIVPGGADVVYEIEVERISVPPS</sequence>
<dbReference type="SUPFAM" id="SSF54534">
    <property type="entry name" value="FKBP-like"/>
    <property type="match status" value="1"/>
</dbReference>
<organism evidence="4">
    <name type="scientific">Pycnococcus provasolii</name>
    <dbReference type="NCBI Taxonomy" id="41880"/>
    <lineage>
        <taxon>Eukaryota</taxon>
        <taxon>Viridiplantae</taxon>
        <taxon>Chlorophyta</taxon>
        <taxon>Pseudoscourfieldiophyceae</taxon>
        <taxon>Pseudoscourfieldiales</taxon>
        <taxon>Pycnococcaceae</taxon>
        <taxon>Pycnococcus</taxon>
    </lineage>
</organism>
<evidence type="ECO:0000259" key="3">
    <source>
        <dbReference type="PROSITE" id="PS50059"/>
    </source>
</evidence>
<dbReference type="Pfam" id="PF00254">
    <property type="entry name" value="FKBP_C"/>
    <property type="match status" value="1"/>
</dbReference>
<keyword evidence="1" id="KW-0413">Isomerase</keyword>
<name>A0A7S2F5S6_9CHLO</name>
<feature type="domain" description="PPIase FKBP-type" evidence="3">
    <location>
        <begin position="186"/>
        <end position="289"/>
    </location>
</feature>
<dbReference type="InterPro" id="IPR001179">
    <property type="entry name" value="PPIase_FKBP_dom"/>
</dbReference>
<dbReference type="Gene3D" id="3.10.50.40">
    <property type="match status" value="1"/>
</dbReference>
<keyword evidence="1" id="KW-0697">Rotamase</keyword>
<gene>
    <name evidence="4" type="ORF">PPRO1471_LOCUS2886</name>
</gene>
<reference evidence="4" key="1">
    <citation type="submission" date="2021-01" db="EMBL/GenBank/DDBJ databases">
        <authorList>
            <person name="Corre E."/>
            <person name="Pelletier E."/>
            <person name="Niang G."/>
            <person name="Scheremetjew M."/>
            <person name="Finn R."/>
            <person name="Kale V."/>
            <person name="Holt S."/>
            <person name="Cochrane G."/>
            <person name="Meng A."/>
            <person name="Brown T."/>
            <person name="Cohen L."/>
        </authorList>
    </citation>
    <scope>NUCLEOTIDE SEQUENCE</scope>
    <source>
        <strain evidence="4">RCC733</strain>
    </source>
</reference>
<accession>A0A7S2F5S6</accession>
<comment type="catalytic activity">
    <reaction evidence="1">
        <text>[protein]-peptidylproline (omega=180) = [protein]-peptidylproline (omega=0)</text>
        <dbReference type="Rhea" id="RHEA:16237"/>
        <dbReference type="Rhea" id="RHEA-COMP:10747"/>
        <dbReference type="Rhea" id="RHEA-COMP:10748"/>
        <dbReference type="ChEBI" id="CHEBI:83833"/>
        <dbReference type="ChEBI" id="CHEBI:83834"/>
        <dbReference type="EC" id="5.2.1.8"/>
    </reaction>
</comment>
<evidence type="ECO:0000256" key="2">
    <source>
        <dbReference type="SAM" id="MobiDB-lite"/>
    </source>
</evidence>
<dbReference type="AlphaFoldDB" id="A0A7S2F5S6"/>
<proteinExistence type="predicted"/>
<feature type="compositionally biased region" description="Low complexity" evidence="2">
    <location>
        <begin position="1"/>
        <end position="14"/>
    </location>
</feature>
<dbReference type="GO" id="GO:0003755">
    <property type="term" value="F:peptidyl-prolyl cis-trans isomerase activity"/>
    <property type="evidence" value="ECO:0007669"/>
    <property type="project" value="UniProtKB-KW"/>
</dbReference>
<dbReference type="PANTHER" id="PTHR47598:SF1">
    <property type="entry name" value="PEPTIDYL-PROLYL CIS-TRANS ISOMERASE FKBP17-2, CHLOROPLASTIC"/>
    <property type="match status" value="1"/>
</dbReference>
<dbReference type="GO" id="GO:0009507">
    <property type="term" value="C:chloroplast"/>
    <property type="evidence" value="ECO:0007669"/>
    <property type="project" value="TreeGrafter"/>
</dbReference>
<dbReference type="PROSITE" id="PS50059">
    <property type="entry name" value="FKBP_PPIASE"/>
    <property type="match status" value="1"/>
</dbReference>
<dbReference type="PANTHER" id="PTHR47598">
    <property type="entry name" value="PEPTIDYL-PROLYL CIS-TRANS ISOMERASE FKBP17-2, CHLOROPLASTIC"/>
    <property type="match status" value="1"/>
</dbReference>
<dbReference type="InterPro" id="IPR053111">
    <property type="entry name" value="Chloro_FKBP-type_PPIase"/>
</dbReference>
<evidence type="ECO:0000313" key="4">
    <source>
        <dbReference type="EMBL" id="CAD9373898.1"/>
    </source>
</evidence>